<dbReference type="Proteomes" id="UP001159405">
    <property type="component" value="Unassembled WGS sequence"/>
</dbReference>
<feature type="repeat" description="TPR" evidence="1">
    <location>
        <begin position="1157"/>
        <end position="1190"/>
    </location>
</feature>
<dbReference type="PANTHER" id="PTHR10098">
    <property type="entry name" value="RAPSYN-RELATED"/>
    <property type="match status" value="1"/>
</dbReference>
<dbReference type="Pfam" id="PF13176">
    <property type="entry name" value="TPR_7"/>
    <property type="match status" value="1"/>
</dbReference>
<evidence type="ECO:0000259" key="2">
    <source>
        <dbReference type="Pfam" id="PF12770"/>
    </source>
</evidence>
<feature type="repeat" description="TPR" evidence="1">
    <location>
        <begin position="1342"/>
        <end position="1375"/>
    </location>
</feature>
<gene>
    <name evidence="3" type="ORF">PLOB_00033490</name>
</gene>
<feature type="repeat" description="TPR" evidence="1">
    <location>
        <begin position="323"/>
        <end position="356"/>
    </location>
</feature>
<feature type="repeat" description="TPR" evidence="1">
    <location>
        <begin position="1037"/>
        <end position="1070"/>
    </location>
</feature>
<comment type="caution">
    <text evidence="3">The sequence shown here is derived from an EMBL/GenBank/DDBJ whole genome shotgun (WGS) entry which is preliminary data.</text>
</comment>
<feature type="repeat" description="TPR" evidence="1">
    <location>
        <begin position="997"/>
        <end position="1030"/>
    </location>
</feature>
<feature type="repeat" description="TPR" evidence="1">
    <location>
        <begin position="403"/>
        <end position="436"/>
    </location>
</feature>
<dbReference type="SUPFAM" id="SSF48452">
    <property type="entry name" value="TPR-like"/>
    <property type="match status" value="6"/>
</dbReference>
<feature type="repeat" description="TPR" evidence="1">
    <location>
        <begin position="1302"/>
        <end position="1335"/>
    </location>
</feature>
<feature type="repeat" description="TPR" evidence="1">
    <location>
        <begin position="917"/>
        <end position="950"/>
    </location>
</feature>
<dbReference type="Pfam" id="PF13424">
    <property type="entry name" value="TPR_12"/>
    <property type="match status" value="11"/>
</dbReference>
<dbReference type="InterPro" id="IPR019734">
    <property type="entry name" value="TPR_rpt"/>
</dbReference>
<dbReference type="PROSITE" id="PS50293">
    <property type="entry name" value="TPR_REGION"/>
    <property type="match status" value="4"/>
</dbReference>
<feature type="repeat" description="TPR" evidence="1">
    <location>
        <begin position="1077"/>
        <end position="1110"/>
    </location>
</feature>
<dbReference type="PROSITE" id="PS50005">
    <property type="entry name" value="TPR"/>
    <property type="match status" value="22"/>
</dbReference>
<feature type="domain" description="CHAT" evidence="2">
    <location>
        <begin position="1587"/>
        <end position="1863"/>
    </location>
</feature>
<feature type="repeat" description="TPR" evidence="1">
    <location>
        <begin position="1117"/>
        <end position="1150"/>
    </location>
</feature>
<evidence type="ECO:0000256" key="1">
    <source>
        <dbReference type="PROSITE-ProRule" id="PRU00339"/>
    </source>
</evidence>
<feature type="non-terminal residue" evidence="3">
    <location>
        <position position="1"/>
    </location>
</feature>
<dbReference type="Gene3D" id="1.25.40.10">
    <property type="entry name" value="Tetratricopeptide repeat domain"/>
    <property type="match status" value="9"/>
</dbReference>
<feature type="domain" description="CHAT" evidence="2">
    <location>
        <begin position="608"/>
        <end position="884"/>
    </location>
</feature>
<name>A0ABN8P0U0_9CNID</name>
<feature type="repeat" description="TPR" evidence="1">
    <location>
        <begin position="243"/>
        <end position="276"/>
    </location>
</feature>
<dbReference type="Pfam" id="PF12770">
    <property type="entry name" value="CHAT"/>
    <property type="match status" value="2"/>
</dbReference>
<feature type="repeat" description="TPR" evidence="1">
    <location>
        <begin position="28"/>
        <end position="61"/>
    </location>
</feature>
<feature type="repeat" description="TPR" evidence="1">
    <location>
        <begin position="957"/>
        <end position="990"/>
    </location>
</feature>
<dbReference type="PANTHER" id="PTHR10098:SF108">
    <property type="entry name" value="TETRATRICOPEPTIDE REPEAT PROTEIN 28"/>
    <property type="match status" value="1"/>
</dbReference>
<feature type="repeat" description="TPR" evidence="1">
    <location>
        <begin position="1382"/>
        <end position="1415"/>
    </location>
</feature>
<evidence type="ECO:0000313" key="3">
    <source>
        <dbReference type="EMBL" id="CAH3128760.1"/>
    </source>
</evidence>
<sequence length="1873" mass="208640">LGDFRKAIEYHERYLKISTEVGDRAGEGEAYGELGVAYHNLGDFQKSIDYHQRHLKISTEKAIDYHQRGLKIFKEVGDRAEQGRAYCNLGNAYVSLGDFHKAIEYHQRHLKISTEVGDRAGEGGAYGNLGVAYDCLGDFQKAIDYHQRHLKISTEVGDRAGEKGAYANLGVAYHSLGDFQKAIDYHQRHLKISTEVGDRAGEGAAYCNLGVAYGSLGDFQKAMEYNERYLKISKEVGNRAGEGRAYRNLGNAYERLGDSQKAIKYHENNLKITKEVGDRAGEGEAYGNLAVVYRNLGDFQKTIENLERHLKISKEVGDRAGVGKAYCNLGNAYDRLEDFQKAIEYLGRFLKISKEVGDRAGEGIAYCNLGVTYSNLGDFQKAKDYHERHLKISKEVGDRVGEGKAYGNLGNAYSNLGEFQKAVQYYKNSVIAFDHIRGNLISKDEWKISLKNTYDHINLRLWELQFKEGKVIEALLTADQGRAQALNDLLELKYCLKGLRPEIRTLCGRPSDFASYLPPNTAFMGISEGGIVLWVNEKGNEIKTRRRKIDISVTTYFQSLLETTHKEIGVTADVNCEDRSLSNPSDKKLAEERSSKPKSCPLYFQTNSLQTFYNTVIDPIRDLLHSDEVVIVPQGPLCLAPYAAFMDLKSEYLCETFRIRLVPSLSSLRLIQNCPADWHSKTGALLVGDPWVQEVVYEGMTLGQLKWAEKEVQMIGEILQAKPLVGKQATKDEVLRRISSVALVHIAAHGKMETGEIALAPNTTRSSVNPAREDYLLTMKDVLEAKIRARLVVLSCCHSAWGEVKSEGVVGIARAFLGAGARSVLVSLWAIDDEATMEFMKVFYKQLVHGRSASEALNDAMKSMRESDRFNAVKYWAPFVLIGDDVTLDLGDFQKAIDYHQRHLKISKEVGDRAGEGRAYGNLGNAYYSLGDFQKAIEYHERHLKISKEVGDRAGERGAYGNLGVAYDSLGDFQKAIEYHKGCLKISKEVGDRAGEGRAYGNLGIAYDSLGDFKKAIEYHERCLKISKEVGDKADEGRAYGNLGNVYNSLGDFQKAIEYLKRDLKISKEVGNGAAEGTAYGNLGNAYQSLGDFQKAIEYHERHLKISNEVGDKAGEGRAYGNLGNAYDSLGDFQKAIDYHQRHLKILKEVGDRAGEGGAYGNLGNAYHSLGDFQKAIEYHERHLKISKEVGNRAGEGRAYGNLGNAYYSLGDFQKAIEAGEGRAYGNLGNAYYSLGDFQKAIEYHERYLKISKEVGDRAGEGRTYGNLGNAYDSLGDFQKAIEYHERHLKISKEVGDRAGEGGAYGNLGNAYQSLGDFQKAIEYHERHLKISKEVGDRAGEGGAYGNLGVAYRNLGDFQKAIECHERCLKISKELGHREGQGKAYGNLGVAYESLGEFQKAVQYYKHSVLAFDHIRGNLISKDEWKISLKNTYDYINLRLWELQLKEGKVIEALLTADQGRAQALNDLLELKYGLKGLRPEIGTLYARPSDFASYLPPNTAFLGIGKGGMVLWVNEKGKEIKTRRSQIDISVTTYFQSLLETTHEEIGVRADVNCEDRSLSNPSDKKLVEERSSEPKSCPSYFQTNSLQTFYNVVIDPIRDLLHSDEVVIVPQGPLCLAPYAVFVDLKSEYLCETFRIRLVPSLSSLRLIQNCPADWHSKTGALLVGDPWVQEVVYEGMTLGQLKWAEKEVQMIGEILQTEPLVGKQATKDEVLARISSVALVHIAAHGKMETGEIALAPNTTRSSVNPAREDYLLSMKDVLDAKIRARLVVLSCCHSAWGEVKSEGVVGIARAFLGAGARSVLVSLWAIDDEATMEFMKVFYTQLVHGRSASEALNDAMKSMRESDRFNAVKYWAPFVLIGDDVTLDFEGIQ</sequence>
<dbReference type="SMART" id="SM00028">
    <property type="entry name" value="TPR"/>
    <property type="match status" value="24"/>
</dbReference>
<feature type="repeat" description="TPR" evidence="1">
    <location>
        <begin position="203"/>
        <end position="236"/>
    </location>
</feature>
<organism evidence="3 4">
    <name type="scientific">Porites lobata</name>
    <dbReference type="NCBI Taxonomy" id="104759"/>
    <lineage>
        <taxon>Eukaryota</taxon>
        <taxon>Metazoa</taxon>
        <taxon>Cnidaria</taxon>
        <taxon>Anthozoa</taxon>
        <taxon>Hexacorallia</taxon>
        <taxon>Scleractinia</taxon>
        <taxon>Fungiina</taxon>
        <taxon>Poritidae</taxon>
        <taxon>Porites</taxon>
    </lineage>
</organism>
<feature type="repeat" description="TPR" evidence="1">
    <location>
        <begin position="163"/>
        <end position="196"/>
    </location>
</feature>
<dbReference type="InterPro" id="IPR024983">
    <property type="entry name" value="CHAT_dom"/>
</dbReference>
<dbReference type="EMBL" id="CALNXK010000045">
    <property type="protein sequence ID" value="CAH3128760.1"/>
    <property type="molecule type" value="Genomic_DNA"/>
</dbReference>
<feature type="repeat" description="TPR" evidence="1">
    <location>
        <begin position="123"/>
        <end position="156"/>
    </location>
</feature>
<reference evidence="3 4" key="1">
    <citation type="submission" date="2022-05" db="EMBL/GenBank/DDBJ databases">
        <authorList>
            <consortium name="Genoscope - CEA"/>
            <person name="William W."/>
        </authorList>
    </citation>
    <scope>NUCLEOTIDE SEQUENCE [LARGE SCALE GENOMIC DNA]</scope>
</reference>
<evidence type="ECO:0000313" key="4">
    <source>
        <dbReference type="Proteomes" id="UP001159405"/>
    </source>
</evidence>
<keyword evidence="4" id="KW-1185">Reference proteome</keyword>
<dbReference type="Pfam" id="PF13181">
    <property type="entry name" value="TPR_8"/>
    <property type="match status" value="2"/>
</dbReference>
<accession>A0ABN8P0U0</accession>
<dbReference type="InterPro" id="IPR011990">
    <property type="entry name" value="TPR-like_helical_dom_sf"/>
</dbReference>
<feature type="repeat" description="TPR" evidence="1">
    <location>
        <begin position="283"/>
        <end position="316"/>
    </location>
</feature>
<feature type="repeat" description="TPR" evidence="1">
    <location>
        <begin position="1222"/>
        <end position="1255"/>
    </location>
</feature>
<feature type="repeat" description="TPR" evidence="1">
    <location>
        <begin position="1262"/>
        <end position="1295"/>
    </location>
</feature>
<protein>
    <recommendedName>
        <fullName evidence="2">CHAT domain-containing protein</fullName>
    </recommendedName>
</protein>
<proteinExistence type="predicted"/>
<keyword evidence="1" id="KW-0802">TPR repeat</keyword>
<feature type="repeat" description="TPR" evidence="1">
    <location>
        <begin position="83"/>
        <end position="116"/>
    </location>
</feature>
<feature type="repeat" description="TPR" evidence="1">
    <location>
        <begin position="363"/>
        <end position="396"/>
    </location>
</feature>